<feature type="transmembrane region" description="Helical" evidence="6">
    <location>
        <begin position="214"/>
        <end position="235"/>
    </location>
</feature>
<accession>A0A7J4XEI0</accession>
<feature type="transmembrane region" description="Helical" evidence="6">
    <location>
        <begin position="149"/>
        <end position="172"/>
    </location>
</feature>
<feature type="transmembrane region" description="Helical" evidence="6">
    <location>
        <begin position="7"/>
        <end position="28"/>
    </location>
</feature>
<comment type="subcellular location">
    <subcellularLocation>
        <location evidence="1">Cell membrane</location>
        <topology evidence="1">Multi-pass membrane protein</topology>
    </subcellularLocation>
</comment>
<evidence type="ECO:0000256" key="3">
    <source>
        <dbReference type="ARBA" id="ARBA00022692"/>
    </source>
</evidence>
<feature type="domain" description="EamA" evidence="7">
    <location>
        <begin position="8"/>
        <end position="140"/>
    </location>
</feature>
<keyword evidence="4 6" id="KW-1133">Transmembrane helix</keyword>
<feature type="transmembrane region" description="Helical" evidence="6">
    <location>
        <begin position="247"/>
        <end position="265"/>
    </location>
</feature>
<dbReference type="InterPro" id="IPR037185">
    <property type="entry name" value="EmrE-like"/>
</dbReference>
<evidence type="ECO:0000313" key="9">
    <source>
        <dbReference type="Proteomes" id="UP000422221"/>
    </source>
</evidence>
<gene>
    <name evidence="8" type="ORF">F3F73_18850</name>
</gene>
<dbReference type="PANTHER" id="PTHR42920">
    <property type="entry name" value="OS03G0707200 PROTEIN-RELATED"/>
    <property type="match status" value="1"/>
</dbReference>
<dbReference type="EMBL" id="VWMK01000021">
    <property type="protein sequence ID" value="KAA3759928.1"/>
    <property type="molecule type" value="Genomic_DNA"/>
</dbReference>
<feature type="transmembrane region" description="Helical" evidence="6">
    <location>
        <begin position="97"/>
        <end position="117"/>
    </location>
</feature>
<evidence type="ECO:0000256" key="1">
    <source>
        <dbReference type="ARBA" id="ARBA00004651"/>
    </source>
</evidence>
<dbReference type="AlphaFoldDB" id="A0A7J4XEI0"/>
<dbReference type="Proteomes" id="UP000422221">
    <property type="component" value="Unassembled WGS sequence"/>
</dbReference>
<feature type="transmembrane region" description="Helical" evidence="6">
    <location>
        <begin position="184"/>
        <end position="202"/>
    </location>
</feature>
<protein>
    <submittedName>
        <fullName evidence="8">DMT family transporter</fullName>
    </submittedName>
</protein>
<evidence type="ECO:0000256" key="6">
    <source>
        <dbReference type="SAM" id="Phobius"/>
    </source>
</evidence>
<evidence type="ECO:0000313" key="8">
    <source>
        <dbReference type="EMBL" id="KAA3759928.1"/>
    </source>
</evidence>
<dbReference type="RefSeq" id="WP_129649156.1">
    <property type="nucleotide sequence ID" value="NZ_CP072243.1"/>
</dbReference>
<feature type="transmembrane region" description="Helical" evidence="6">
    <location>
        <begin position="124"/>
        <end position="143"/>
    </location>
</feature>
<dbReference type="GO" id="GO:0005886">
    <property type="term" value="C:plasma membrane"/>
    <property type="evidence" value="ECO:0007669"/>
    <property type="project" value="UniProtKB-SubCell"/>
</dbReference>
<dbReference type="SUPFAM" id="SSF103481">
    <property type="entry name" value="Multidrug resistance efflux transporter EmrE"/>
    <property type="match status" value="2"/>
</dbReference>
<evidence type="ECO:0000259" key="7">
    <source>
        <dbReference type="Pfam" id="PF00892"/>
    </source>
</evidence>
<keyword evidence="5 6" id="KW-0472">Membrane</keyword>
<keyword evidence="2" id="KW-1003">Cell membrane</keyword>
<sequence length="307" mass="33393">MNISNKAKGFVCGAVAAATYGMNPLFTLPLYKEGLSVDSVLFYRYAFAVLILGILMKIQGQSFALKKNEVLPLLAGGLLFSASSLLLFMSYKHMDAGIASTILFVYPVMVAVIMFLFFHEKISLLTVFCILMALSGIGMLYKGDSGETLSLIGMLLVILSSLSYAIYIVGVNHSTLKTMSTAKLTFYALLFGLSIYVVRLNFMTDLQAVPSFPAWVNILAMAFLPTVISLICTAISIHSIGSTPTAILGALEPVTALFFGVMIFGERLTPRLVLGILMILVAVTFIVVGKSVMGHINHLFLHLLRRH</sequence>
<organism evidence="8 9">
    <name type="scientific">Bacteroides salyersiae</name>
    <dbReference type="NCBI Taxonomy" id="291644"/>
    <lineage>
        <taxon>Bacteria</taxon>
        <taxon>Pseudomonadati</taxon>
        <taxon>Bacteroidota</taxon>
        <taxon>Bacteroidia</taxon>
        <taxon>Bacteroidales</taxon>
        <taxon>Bacteroidaceae</taxon>
        <taxon>Bacteroides</taxon>
    </lineage>
</organism>
<dbReference type="Gene3D" id="1.10.3730.20">
    <property type="match status" value="1"/>
</dbReference>
<dbReference type="InterPro" id="IPR051258">
    <property type="entry name" value="Diverse_Substrate_Transporter"/>
</dbReference>
<keyword evidence="3 6" id="KW-0812">Transmembrane</keyword>
<evidence type="ECO:0000256" key="2">
    <source>
        <dbReference type="ARBA" id="ARBA00022475"/>
    </source>
</evidence>
<comment type="caution">
    <text evidence="8">The sequence shown here is derived from an EMBL/GenBank/DDBJ whole genome shotgun (WGS) entry which is preliminary data.</text>
</comment>
<evidence type="ECO:0000256" key="5">
    <source>
        <dbReference type="ARBA" id="ARBA00023136"/>
    </source>
</evidence>
<reference evidence="8 9" key="1">
    <citation type="journal article" date="2019" name="Nat. Med.">
        <title>A library of human gut bacterial isolates paired with longitudinal multiomics data enables mechanistic microbiome research.</title>
        <authorList>
            <person name="Poyet M."/>
            <person name="Groussin M."/>
            <person name="Gibbons S.M."/>
            <person name="Avila-Pacheco J."/>
            <person name="Jiang X."/>
            <person name="Kearney S.M."/>
            <person name="Perrotta A.R."/>
            <person name="Berdy B."/>
            <person name="Zhao S."/>
            <person name="Lieberman T.D."/>
            <person name="Swanson P.K."/>
            <person name="Smith M."/>
            <person name="Roesemann S."/>
            <person name="Alexander J.E."/>
            <person name="Rich S.A."/>
            <person name="Livny J."/>
            <person name="Vlamakis H."/>
            <person name="Clish C."/>
            <person name="Bullock K."/>
            <person name="Deik A."/>
            <person name="Scott J."/>
            <person name="Pierce K.A."/>
            <person name="Xavier R.J."/>
            <person name="Alm E.J."/>
        </authorList>
    </citation>
    <scope>NUCLEOTIDE SEQUENCE [LARGE SCALE GENOMIC DNA]</scope>
    <source>
        <strain evidence="8 9">BIOML-A10</strain>
    </source>
</reference>
<evidence type="ECO:0000256" key="4">
    <source>
        <dbReference type="ARBA" id="ARBA00022989"/>
    </source>
</evidence>
<feature type="transmembrane region" description="Helical" evidence="6">
    <location>
        <begin position="40"/>
        <end position="58"/>
    </location>
</feature>
<dbReference type="Pfam" id="PF00892">
    <property type="entry name" value="EamA"/>
    <property type="match status" value="2"/>
</dbReference>
<feature type="domain" description="EamA" evidence="7">
    <location>
        <begin position="152"/>
        <end position="287"/>
    </location>
</feature>
<dbReference type="InterPro" id="IPR000620">
    <property type="entry name" value="EamA_dom"/>
</dbReference>
<name>A0A7J4XEI0_9BACE</name>
<dbReference type="PANTHER" id="PTHR42920:SF5">
    <property type="entry name" value="EAMA DOMAIN-CONTAINING PROTEIN"/>
    <property type="match status" value="1"/>
</dbReference>
<feature type="transmembrane region" description="Helical" evidence="6">
    <location>
        <begin position="70"/>
        <end position="91"/>
    </location>
</feature>
<proteinExistence type="predicted"/>
<feature type="transmembrane region" description="Helical" evidence="6">
    <location>
        <begin position="271"/>
        <end position="289"/>
    </location>
</feature>